<feature type="compositionally biased region" description="Basic and acidic residues" evidence="1">
    <location>
        <begin position="354"/>
        <end position="370"/>
    </location>
</feature>
<dbReference type="EMBL" id="SNRW01003184">
    <property type="protein sequence ID" value="KAA6390546.1"/>
    <property type="molecule type" value="Genomic_DNA"/>
</dbReference>
<proteinExistence type="predicted"/>
<feature type="region of interest" description="Disordered" evidence="1">
    <location>
        <begin position="244"/>
        <end position="305"/>
    </location>
</feature>
<feature type="transmembrane region" description="Helical" evidence="2">
    <location>
        <begin position="203"/>
        <end position="226"/>
    </location>
</feature>
<feature type="non-terminal residue" evidence="3">
    <location>
        <position position="1"/>
    </location>
</feature>
<feature type="compositionally biased region" description="Low complexity" evidence="1">
    <location>
        <begin position="275"/>
        <end position="290"/>
    </location>
</feature>
<keyword evidence="2" id="KW-0472">Membrane</keyword>
<feature type="region of interest" description="Disordered" evidence="1">
    <location>
        <begin position="159"/>
        <end position="196"/>
    </location>
</feature>
<name>A0A5J4W7B3_9EUKA</name>
<evidence type="ECO:0000256" key="2">
    <source>
        <dbReference type="SAM" id="Phobius"/>
    </source>
</evidence>
<gene>
    <name evidence="3" type="ORF">EZS28_013925</name>
</gene>
<evidence type="ECO:0000313" key="3">
    <source>
        <dbReference type="EMBL" id="KAA6390546.1"/>
    </source>
</evidence>
<evidence type="ECO:0000313" key="4">
    <source>
        <dbReference type="Proteomes" id="UP000324800"/>
    </source>
</evidence>
<keyword evidence="2" id="KW-1133">Transmembrane helix</keyword>
<organism evidence="3 4">
    <name type="scientific">Streblomastix strix</name>
    <dbReference type="NCBI Taxonomy" id="222440"/>
    <lineage>
        <taxon>Eukaryota</taxon>
        <taxon>Metamonada</taxon>
        <taxon>Preaxostyla</taxon>
        <taxon>Oxymonadida</taxon>
        <taxon>Streblomastigidae</taxon>
        <taxon>Streblomastix</taxon>
    </lineage>
</organism>
<accession>A0A5J4W7B3</accession>
<comment type="caution">
    <text evidence="3">The sequence shown here is derived from an EMBL/GenBank/DDBJ whole genome shotgun (WGS) entry which is preliminary data.</text>
</comment>
<keyword evidence="2" id="KW-0812">Transmembrane</keyword>
<feature type="region of interest" description="Disordered" evidence="1">
    <location>
        <begin position="331"/>
        <end position="370"/>
    </location>
</feature>
<feature type="compositionally biased region" description="Basic and acidic residues" evidence="1">
    <location>
        <begin position="259"/>
        <end position="271"/>
    </location>
</feature>
<protein>
    <submittedName>
        <fullName evidence="3">Uncharacterized protein</fullName>
    </submittedName>
</protein>
<dbReference type="AlphaFoldDB" id="A0A5J4W7B3"/>
<sequence length="370" mass="40624">SCTCSGSNHPTGCRCPSETTQLTGIPINQCECRSSADPRAGSACPAYCVNGQVNSSCVCDSNNASFPYTTCYRDKACTINLINQSNLTCPCLRTGDPRAGLGQCPAYCIKGYTNTTCACDSGSTYYPVTQCNIDKLCITDLIHQSITNCPCMTKNDPRSESVCKPSDPDPTNPIIPDPSEKDPETEQEQGSGSKQDGEKTFNMIWIIFIVIGILAIAAIVTVKKYLHLKDMIILKRSNKNPSLHIKISETPHQSFASERSFRTASESHRGSLNESRNVSLSSDFSDSADSGSRRDADQEDEEEFVPTEFQLKMYMKYQKFLNPIEEGRSSLESINTGGIKEDESPKSENSNSSDELKNKDNQIKDIKSSE</sequence>
<evidence type="ECO:0000256" key="1">
    <source>
        <dbReference type="SAM" id="MobiDB-lite"/>
    </source>
</evidence>
<reference evidence="3 4" key="1">
    <citation type="submission" date="2019-03" db="EMBL/GenBank/DDBJ databases">
        <title>Single cell metagenomics reveals metabolic interactions within the superorganism composed of flagellate Streblomastix strix and complex community of Bacteroidetes bacteria on its surface.</title>
        <authorList>
            <person name="Treitli S.C."/>
            <person name="Kolisko M."/>
            <person name="Husnik F."/>
            <person name="Keeling P."/>
            <person name="Hampl V."/>
        </authorList>
    </citation>
    <scope>NUCLEOTIDE SEQUENCE [LARGE SCALE GENOMIC DNA]</scope>
    <source>
        <strain evidence="3">ST1C</strain>
    </source>
</reference>
<dbReference type="Proteomes" id="UP000324800">
    <property type="component" value="Unassembled WGS sequence"/>
</dbReference>